<evidence type="ECO:0000256" key="2">
    <source>
        <dbReference type="ARBA" id="ARBA00022801"/>
    </source>
</evidence>
<dbReference type="PANTHER" id="PTHR44533">
    <property type="entry name" value="DEAD/H RNA HELICASE, PUTATIVE-RELATED"/>
    <property type="match status" value="1"/>
</dbReference>
<dbReference type="EMBL" id="JH711582">
    <property type="protein sequence ID" value="EIW78173.1"/>
    <property type="molecule type" value="Genomic_DNA"/>
</dbReference>
<evidence type="ECO:0000313" key="8">
    <source>
        <dbReference type="EMBL" id="EIW78173.1"/>
    </source>
</evidence>
<name>A0A5M3MG80_CONPW</name>
<organism evidence="8 9">
    <name type="scientific">Coniophora puteana (strain RWD-64-598)</name>
    <name type="common">Brown rot fungus</name>
    <dbReference type="NCBI Taxonomy" id="741705"/>
    <lineage>
        <taxon>Eukaryota</taxon>
        <taxon>Fungi</taxon>
        <taxon>Dikarya</taxon>
        <taxon>Basidiomycota</taxon>
        <taxon>Agaricomycotina</taxon>
        <taxon>Agaricomycetes</taxon>
        <taxon>Agaricomycetidae</taxon>
        <taxon>Boletales</taxon>
        <taxon>Coniophorineae</taxon>
        <taxon>Coniophoraceae</taxon>
        <taxon>Coniophora</taxon>
    </lineage>
</organism>
<dbReference type="OrthoDB" id="2320933at2759"/>
<dbReference type="PROSITE" id="PS51194">
    <property type="entry name" value="HELICASE_CTER"/>
    <property type="match status" value="1"/>
</dbReference>
<dbReference type="InterPro" id="IPR014001">
    <property type="entry name" value="Helicase_ATP-bd"/>
</dbReference>
<proteinExistence type="predicted"/>
<evidence type="ECO:0000256" key="5">
    <source>
        <dbReference type="SAM" id="MobiDB-lite"/>
    </source>
</evidence>
<feature type="compositionally biased region" description="Acidic residues" evidence="5">
    <location>
        <begin position="1758"/>
        <end position="1774"/>
    </location>
</feature>
<dbReference type="InterPro" id="IPR052431">
    <property type="entry name" value="SKI2_subfamily_helicases"/>
</dbReference>
<evidence type="ECO:0000313" key="9">
    <source>
        <dbReference type="Proteomes" id="UP000053558"/>
    </source>
</evidence>
<protein>
    <submittedName>
        <fullName evidence="8">P-loop containing nucleoside triphosphate hydrolase protein</fullName>
    </submittedName>
</protein>
<feature type="domain" description="Helicase ATP-binding" evidence="6">
    <location>
        <begin position="784"/>
        <end position="944"/>
    </location>
</feature>
<evidence type="ECO:0000259" key="6">
    <source>
        <dbReference type="PROSITE" id="PS51192"/>
    </source>
</evidence>
<gene>
    <name evidence="8" type="ORF">CONPUDRAFT_107931</name>
</gene>
<reference evidence="9" key="1">
    <citation type="journal article" date="2012" name="Science">
        <title>The Paleozoic origin of enzymatic lignin decomposition reconstructed from 31 fungal genomes.</title>
        <authorList>
            <person name="Floudas D."/>
            <person name="Binder M."/>
            <person name="Riley R."/>
            <person name="Barry K."/>
            <person name="Blanchette R.A."/>
            <person name="Henrissat B."/>
            <person name="Martinez A.T."/>
            <person name="Otillar R."/>
            <person name="Spatafora J.W."/>
            <person name="Yadav J.S."/>
            <person name="Aerts A."/>
            <person name="Benoit I."/>
            <person name="Boyd A."/>
            <person name="Carlson A."/>
            <person name="Copeland A."/>
            <person name="Coutinho P.M."/>
            <person name="de Vries R.P."/>
            <person name="Ferreira P."/>
            <person name="Findley K."/>
            <person name="Foster B."/>
            <person name="Gaskell J."/>
            <person name="Glotzer D."/>
            <person name="Gorecki P."/>
            <person name="Heitman J."/>
            <person name="Hesse C."/>
            <person name="Hori C."/>
            <person name="Igarashi K."/>
            <person name="Jurgens J.A."/>
            <person name="Kallen N."/>
            <person name="Kersten P."/>
            <person name="Kohler A."/>
            <person name="Kuees U."/>
            <person name="Kumar T.K.A."/>
            <person name="Kuo A."/>
            <person name="LaButti K."/>
            <person name="Larrondo L.F."/>
            <person name="Lindquist E."/>
            <person name="Ling A."/>
            <person name="Lombard V."/>
            <person name="Lucas S."/>
            <person name="Lundell T."/>
            <person name="Martin R."/>
            <person name="McLaughlin D.J."/>
            <person name="Morgenstern I."/>
            <person name="Morin E."/>
            <person name="Murat C."/>
            <person name="Nagy L.G."/>
            <person name="Nolan M."/>
            <person name="Ohm R.A."/>
            <person name="Patyshakuliyeva A."/>
            <person name="Rokas A."/>
            <person name="Ruiz-Duenas F.J."/>
            <person name="Sabat G."/>
            <person name="Salamov A."/>
            <person name="Samejima M."/>
            <person name="Schmutz J."/>
            <person name="Slot J.C."/>
            <person name="St John F."/>
            <person name="Stenlid J."/>
            <person name="Sun H."/>
            <person name="Sun S."/>
            <person name="Syed K."/>
            <person name="Tsang A."/>
            <person name="Wiebenga A."/>
            <person name="Young D."/>
            <person name="Pisabarro A."/>
            <person name="Eastwood D.C."/>
            <person name="Martin F."/>
            <person name="Cullen D."/>
            <person name="Grigoriev I.V."/>
            <person name="Hibbett D.S."/>
        </authorList>
    </citation>
    <scope>NUCLEOTIDE SEQUENCE [LARGE SCALE GENOMIC DNA]</scope>
    <source>
        <strain evidence="9">RWD-64-598 SS2</strain>
    </source>
</reference>
<dbReference type="PROSITE" id="PS51192">
    <property type="entry name" value="HELICASE_ATP_BIND_1"/>
    <property type="match status" value="1"/>
</dbReference>
<dbReference type="Gene3D" id="3.40.50.300">
    <property type="entry name" value="P-loop containing nucleotide triphosphate hydrolases"/>
    <property type="match status" value="2"/>
</dbReference>
<dbReference type="Pfam" id="PF23002">
    <property type="entry name" value="PIN-like_DDX60"/>
    <property type="match status" value="1"/>
</dbReference>
<dbReference type="GeneID" id="19198676"/>
<dbReference type="InterPro" id="IPR001650">
    <property type="entry name" value="Helicase_C-like"/>
</dbReference>
<dbReference type="GO" id="GO:0005524">
    <property type="term" value="F:ATP binding"/>
    <property type="evidence" value="ECO:0007669"/>
    <property type="project" value="UniProtKB-KW"/>
</dbReference>
<dbReference type="OMA" id="GYFHRLC"/>
<evidence type="ECO:0000256" key="3">
    <source>
        <dbReference type="ARBA" id="ARBA00022806"/>
    </source>
</evidence>
<dbReference type="SMART" id="SM00490">
    <property type="entry name" value="HELICc"/>
    <property type="match status" value="1"/>
</dbReference>
<feature type="region of interest" description="Disordered" evidence="5">
    <location>
        <begin position="531"/>
        <end position="612"/>
    </location>
</feature>
<dbReference type="Pfam" id="PF26076">
    <property type="entry name" value="WHD_DDX60"/>
    <property type="match status" value="1"/>
</dbReference>
<dbReference type="SMART" id="SM00487">
    <property type="entry name" value="DEXDc"/>
    <property type="match status" value="1"/>
</dbReference>
<dbReference type="KEGG" id="cput:CONPUDRAFT_107931"/>
<comment type="caution">
    <text evidence="8">The sequence shown here is derived from an EMBL/GenBank/DDBJ whole genome shotgun (WGS) entry which is preliminary data.</text>
</comment>
<feature type="region of interest" description="Disordered" evidence="5">
    <location>
        <begin position="1756"/>
        <end position="1793"/>
    </location>
</feature>
<dbReference type="PANTHER" id="PTHR44533:SF4">
    <property type="entry name" value="DEAD_H RNA HELICASE, PUTATIVE-RELATED"/>
    <property type="match status" value="1"/>
</dbReference>
<dbReference type="Proteomes" id="UP000053558">
    <property type="component" value="Unassembled WGS sequence"/>
</dbReference>
<dbReference type="SUPFAM" id="SSF52540">
    <property type="entry name" value="P-loop containing nucleoside triphosphate hydrolases"/>
    <property type="match status" value="2"/>
</dbReference>
<keyword evidence="9" id="KW-1185">Reference proteome</keyword>
<sequence length="1818" mass="203099">MDLDDYDTARLKVETEACTASTPQEALEWLDVEWFSQASRRARWMDLLGDYAGTEPFVIDGDSIVQIVLDDPLLALAKVDDPTSFQLLHAIYSIERLINDFKKRGAVFDIVFWKDHKHLSIHSGAPDQEVASRALARQLLINHLRQLQDTTVHCFENIRDAKWKEYQSLAKPMFVMINDGGLPMSDDAWNARWVLVQRKVLAELLSNGISFALLKGCEFRDSKIISFVYEARGTERWPKEINIAHKSAWAALTSAALKYPAQHLLKGYTPAQSLQPMLQNAARMYLDISRDSASVELLYAFFLHCGVTSDLSVFERAVRDQPFPVETQKTILQFYTTMFVVLEAVVSRTKTSLDIDGRVFVSVLGFLVERGDSSIDDDFGPTASTLVRNVFSSLDCGQPDFSRLRPLRFLSQQPGRLDPDPEPLDLLPFSNDVFDSELAAVHVSTSNIDVEDMYSSSPHYSGGTVFSDTHHWHAHRRALLPKHLGGEQAPRLEGWARKRQLRGDQIFMRQLQKQAGTLTGAQGYALQQITIPPVGTSKRPKQAPAPKSASSTSQVAKEKQKGGSRKATMSKADKIRADNLAKKASEATSESTKWLDGVIRESESSAPTTSPEKRLQYLRDKERSLRLQDPMTRTRFTVYELHLLFLQWIDNPARDSATTRDTYSVTIVRLLKDLRATGCSAPDVRDAVSASLGALGLSGLKDALVPAVDIGEDEKEKGKRVLGFKFVKLVSSRTGRPEHDFMSVREDAVVWQLRVFGEYMDRSMDSQPDRRVTFQPDAWQREVLDAIDEDKSLLVVAPTSAGKTFISYYAMERALRESDDGILVYVAPTKALVSQIAAEVYARFSKTMDSRSCWAIHTRDYRVHDPQNCQILITVPDVLAIMLLAPALARVWTPRLKRIIMDEIHTIGQQEGGSVWEQILLLAPCPIIGLSATIGEPERFNAWLESVQHAGGFEHKFVYHPHRYSHLRKFFYNLHGTKKVSFTSLDEHESTERMRFLHPISALDFGSRSIPSDLALEARDTLTLYRALQGCSDVSKETLEQLRPEVFFAGKAFLQQKDVICYEQSLKDVVVSLVSMSDPRDAVSPLQAVIKHLDDDQLAAMDRKLLNKQPKSEALIENLPYFVADLHAQNDLPAVFFNFERGGCVNLAKRLVKFLADKELKFREVDPGWIKKMAEWEAWRAGAKDRERAAARNKTKRVAVEDVSEASDGFADDWKKKFNPSDPLRQFSLAGHSSYSMDDLRDDIKELTRRNSVPQWAIACLLRGVAVHHAGMNKHYRSLVEALYRKGFVRVMFATGTLALGINAPTKTSVFCGDSPFLTALMYRQCAGRAGRRGYDLLGKVAFYGLSLDRVKRLILSRIPSLAAHFPITSTLVLRLFNLLEGSGHAPTAVHAIQRLFRLPRIAFASSSETMTGEGGNQLLHHLRFSIDYLRRGSLLDSTGRPLDLFGIAGQLYYTEPSNLALVALLRAGIIHRICKMKSRTDAKLSLVTLLAHLFGRRPLPGAAATEKFQEAIKKSASIVFLPPLEKAAAAALETHEEETLQVFSAYARAYAKQYSEQLGQDCELPFSRRRFEGNTESVGCAFRLSLRATAVSVTTRSAFVATSGHADTFGSVQELARTTRSGVTLNEHAIPTFGDIISHTVQKGGRKDGSHALNAYLLDFYKHGQEQALVTANGIRSGDLWYLLQDFDLTLKTIRGVLATLLTKSATGGSELDFDALDFDDGFDPAEVDDWADEAPASVAIPPVQSRKVKASKVVDSWDDEDEDSQVDPEGTEQSDTIRVASSATLGGGSSASDRQVYDLICEVLEEFEEKFRAMWA</sequence>
<keyword evidence="2 8" id="KW-0378">Hydrolase</keyword>
<dbReference type="Pfam" id="PF00271">
    <property type="entry name" value="Helicase_C"/>
    <property type="match status" value="1"/>
</dbReference>
<feature type="domain" description="Helicase C-terminal" evidence="7">
    <location>
        <begin position="1210"/>
        <end position="1380"/>
    </location>
</feature>
<dbReference type="FunFam" id="3.40.50.300:FF:001039">
    <property type="entry name" value="ATP-dependent RNA helicase DDX60"/>
    <property type="match status" value="1"/>
</dbReference>
<keyword evidence="3" id="KW-0347">Helicase</keyword>
<dbReference type="GO" id="GO:0003676">
    <property type="term" value="F:nucleic acid binding"/>
    <property type="evidence" value="ECO:0007669"/>
    <property type="project" value="InterPro"/>
</dbReference>
<dbReference type="InterPro" id="IPR011545">
    <property type="entry name" value="DEAD/DEAH_box_helicase_dom"/>
</dbReference>
<dbReference type="InterPro" id="IPR055124">
    <property type="entry name" value="PIN-like_DDX60"/>
</dbReference>
<dbReference type="RefSeq" id="XP_007771256.1">
    <property type="nucleotide sequence ID" value="XM_007773066.1"/>
</dbReference>
<accession>A0A5M3MG80</accession>
<dbReference type="InterPro" id="IPR059032">
    <property type="entry name" value="WHD_DDX60"/>
</dbReference>
<dbReference type="GO" id="GO:0004386">
    <property type="term" value="F:helicase activity"/>
    <property type="evidence" value="ECO:0007669"/>
    <property type="project" value="UniProtKB-KW"/>
</dbReference>
<evidence type="ECO:0000256" key="4">
    <source>
        <dbReference type="ARBA" id="ARBA00022840"/>
    </source>
</evidence>
<feature type="compositionally biased region" description="Basic and acidic residues" evidence="5">
    <location>
        <begin position="571"/>
        <end position="585"/>
    </location>
</feature>
<dbReference type="InterPro" id="IPR027417">
    <property type="entry name" value="P-loop_NTPase"/>
</dbReference>
<dbReference type="GO" id="GO:0005737">
    <property type="term" value="C:cytoplasm"/>
    <property type="evidence" value="ECO:0007669"/>
    <property type="project" value="TreeGrafter"/>
</dbReference>
<dbReference type="GO" id="GO:0016787">
    <property type="term" value="F:hydrolase activity"/>
    <property type="evidence" value="ECO:0007669"/>
    <property type="project" value="UniProtKB-KW"/>
</dbReference>
<dbReference type="Pfam" id="PF00270">
    <property type="entry name" value="DEAD"/>
    <property type="match status" value="1"/>
</dbReference>
<evidence type="ECO:0000259" key="7">
    <source>
        <dbReference type="PROSITE" id="PS51194"/>
    </source>
</evidence>
<keyword evidence="4" id="KW-0067">ATP-binding</keyword>
<evidence type="ECO:0000256" key="1">
    <source>
        <dbReference type="ARBA" id="ARBA00022741"/>
    </source>
</evidence>
<keyword evidence="1" id="KW-0547">Nucleotide-binding</keyword>